<evidence type="ECO:0000313" key="6">
    <source>
        <dbReference type="Proteomes" id="UP000316517"/>
    </source>
</evidence>
<dbReference type="InterPro" id="IPR009014">
    <property type="entry name" value="Transketo_C/PFOR_II"/>
</dbReference>
<dbReference type="PANTHER" id="PTHR43257:SF2">
    <property type="entry name" value="PYRUVATE DEHYDROGENASE E1 COMPONENT SUBUNIT BETA"/>
    <property type="match status" value="1"/>
</dbReference>
<sequence length="200" mass="22160">MMLAKVYSSSLLGIDAYTVEVDLARGLPRFNIVGLPDVAVKEAKERVTSAIKNSQFDFPLRRITVNLAPADIKKEGKDVTVITWGRMVQRSMKVAQKLTDKDIDVETVDLRTLFPLDKECFLESVKKTGKAIVVHEACMRGGFGGEIVSIIVKEAFDYLDAPIERIAALNVPIPFSPGLERFVLPSEENIENVVLKLLGK</sequence>
<gene>
    <name evidence="5" type="ORF">E3J68_00110</name>
</gene>
<dbReference type="InterPro" id="IPR033248">
    <property type="entry name" value="Transketolase_C"/>
</dbReference>
<organism evidence="5 6">
    <name type="scientific">Aerophobetes bacterium</name>
    <dbReference type="NCBI Taxonomy" id="2030807"/>
    <lineage>
        <taxon>Bacteria</taxon>
        <taxon>Candidatus Aerophobota</taxon>
    </lineage>
</organism>
<evidence type="ECO:0000256" key="3">
    <source>
        <dbReference type="ARBA" id="ARBA00023052"/>
    </source>
</evidence>
<feature type="domain" description="Transketolase C-terminal" evidence="4">
    <location>
        <begin position="70"/>
        <end position="190"/>
    </location>
</feature>
<keyword evidence="3" id="KW-0786">Thiamine pyrophosphate</keyword>
<dbReference type="AlphaFoldDB" id="A0A523TKX2"/>
<evidence type="ECO:0000256" key="2">
    <source>
        <dbReference type="ARBA" id="ARBA00023002"/>
    </source>
</evidence>
<evidence type="ECO:0000256" key="1">
    <source>
        <dbReference type="ARBA" id="ARBA00001964"/>
    </source>
</evidence>
<protein>
    <recommendedName>
        <fullName evidence="4">Transketolase C-terminal domain-containing protein</fullName>
    </recommendedName>
</protein>
<dbReference type="Pfam" id="PF02780">
    <property type="entry name" value="Transketolase_C"/>
    <property type="match status" value="1"/>
</dbReference>
<name>A0A523TKX2_UNCAE</name>
<dbReference type="GO" id="GO:0016491">
    <property type="term" value="F:oxidoreductase activity"/>
    <property type="evidence" value="ECO:0007669"/>
    <property type="project" value="UniProtKB-KW"/>
</dbReference>
<dbReference type="Proteomes" id="UP000316517">
    <property type="component" value="Unassembled WGS sequence"/>
</dbReference>
<dbReference type="SUPFAM" id="SSF54211">
    <property type="entry name" value="Ribosomal protein S5 domain 2-like"/>
    <property type="match status" value="1"/>
</dbReference>
<dbReference type="Gene3D" id="3.40.50.920">
    <property type="match status" value="1"/>
</dbReference>
<dbReference type="FunFam" id="3.40.50.920:FF:000001">
    <property type="entry name" value="Pyruvate dehydrogenase E1 beta subunit"/>
    <property type="match status" value="1"/>
</dbReference>
<comment type="cofactor">
    <cofactor evidence="1">
        <name>thiamine diphosphate</name>
        <dbReference type="ChEBI" id="CHEBI:58937"/>
    </cofactor>
</comment>
<dbReference type="EMBL" id="SOJT01000007">
    <property type="protein sequence ID" value="TET30968.1"/>
    <property type="molecule type" value="Genomic_DNA"/>
</dbReference>
<comment type="caution">
    <text evidence="5">The sequence shown here is derived from an EMBL/GenBank/DDBJ whole genome shotgun (WGS) entry which is preliminary data.</text>
</comment>
<evidence type="ECO:0000313" key="5">
    <source>
        <dbReference type="EMBL" id="TET30968.1"/>
    </source>
</evidence>
<proteinExistence type="predicted"/>
<accession>A0A523TKX2</accession>
<reference evidence="5 6" key="1">
    <citation type="submission" date="2019-03" db="EMBL/GenBank/DDBJ databases">
        <title>Metabolic potential of uncultured bacteria and archaea associated with petroleum seepage in deep-sea sediments.</title>
        <authorList>
            <person name="Dong X."/>
            <person name="Hubert C."/>
        </authorList>
    </citation>
    <scope>NUCLEOTIDE SEQUENCE [LARGE SCALE GENOMIC DNA]</scope>
    <source>
        <strain evidence="5">E44_bin3</strain>
    </source>
</reference>
<dbReference type="SUPFAM" id="SSF52922">
    <property type="entry name" value="TK C-terminal domain-like"/>
    <property type="match status" value="1"/>
</dbReference>
<keyword evidence="2" id="KW-0560">Oxidoreductase</keyword>
<evidence type="ECO:0000259" key="4">
    <source>
        <dbReference type="Pfam" id="PF02780"/>
    </source>
</evidence>
<dbReference type="InterPro" id="IPR020568">
    <property type="entry name" value="Ribosomal_Su5_D2-typ_SF"/>
</dbReference>
<dbReference type="PANTHER" id="PTHR43257">
    <property type="entry name" value="PYRUVATE DEHYDROGENASE E1 COMPONENT BETA SUBUNIT"/>
    <property type="match status" value="1"/>
</dbReference>